<evidence type="ECO:0000313" key="3">
    <source>
        <dbReference type="Proteomes" id="UP001527925"/>
    </source>
</evidence>
<dbReference type="PANTHER" id="PTHR46586">
    <property type="entry name" value="ANKYRIN REPEAT-CONTAINING PROTEIN"/>
    <property type="match status" value="1"/>
</dbReference>
<dbReference type="Proteomes" id="UP001527925">
    <property type="component" value="Unassembled WGS sequence"/>
</dbReference>
<dbReference type="SUPFAM" id="SSF140860">
    <property type="entry name" value="Pseudo ankyrin repeat-like"/>
    <property type="match status" value="1"/>
</dbReference>
<keyword evidence="3" id="KW-1185">Reference proteome</keyword>
<name>A0ABR4MY91_9FUNG</name>
<dbReference type="InterPro" id="IPR036770">
    <property type="entry name" value="Ankyrin_rpt-contain_sf"/>
</dbReference>
<evidence type="ECO:0000256" key="1">
    <source>
        <dbReference type="SAM" id="MobiDB-lite"/>
    </source>
</evidence>
<dbReference type="EMBL" id="JADGIZ020000072">
    <property type="protein sequence ID" value="KAL2912267.1"/>
    <property type="molecule type" value="Genomic_DNA"/>
</dbReference>
<sequence>MSSDTTRAGGRDGDGDGGAAHALPPGASHWDRIPRELHDGILDAAGPLTRLTASNPHPAEVRCMSRQDRERLWADVVEVDWQGDLAILPPVPLQSVLLGVRSRSLPQRLAEHKIVNKETQQRIAVRNGWHDLLDLDDKRSLASAVVTEGDLDLLKHFIEECDVIELSTVIGADAISRGFLHIAKYIHDKLPDSAWPARTMPAAAESGSLDCMIWVHDVVGQEFSADAFNTACRCGHEHIVKYLLDEANVPLPSYAPYMAATHGQVQILDILLERHPQPFLQPHSLTFFHISDLAVFKWLHKNSVYFSPHRGLVKAVEEDKVDSVRWLCETFDMQVMQGLFEQCCRQKSKPLVLYMLGRPEVEITQGIVEAAAPNSVDVLDLLLARKPEMVQVAADAAAEGNVADILDWLHTRYPGCITQSTLAAAVKGKAKRAVEYLLETVHDVEWELAAIKQIETSDEVAGLIDRHMNSWR</sequence>
<organism evidence="2 3">
    <name type="scientific">Polyrhizophydium stewartii</name>
    <dbReference type="NCBI Taxonomy" id="2732419"/>
    <lineage>
        <taxon>Eukaryota</taxon>
        <taxon>Fungi</taxon>
        <taxon>Fungi incertae sedis</taxon>
        <taxon>Chytridiomycota</taxon>
        <taxon>Chytridiomycota incertae sedis</taxon>
        <taxon>Chytridiomycetes</taxon>
        <taxon>Rhizophydiales</taxon>
        <taxon>Rhizophydiales incertae sedis</taxon>
        <taxon>Polyrhizophydium</taxon>
    </lineage>
</organism>
<dbReference type="SUPFAM" id="SSF48403">
    <property type="entry name" value="Ankyrin repeat"/>
    <property type="match status" value="1"/>
</dbReference>
<comment type="caution">
    <text evidence="2">The sequence shown here is derived from an EMBL/GenBank/DDBJ whole genome shotgun (WGS) entry which is preliminary data.</text>
</comment>
<accession>A0ABR4MY91</accession>
<protein>
    <recommendedName>
        <fullName evidence="4">Ankyrin repeat protein</fullName>
    </recommendedName>
</protein>
<dbReference type="PANTHER" id="PTHR46586:SF3">
    <property type="entry name" value="ANKYRIN REPEAT-CONTAINING PROTEIN"/>
    <property type="match status" value="1"/>
</dbReference>
<evidence type="ECO:0000313" key="2">
    <source>
        <dbReference type="EMBL" id="KAL2912267.1"/>
    </source>
</evidence>
<dbReference type="InterPro" id="IPR052050">
    <property type="entry name" value="SecEffector_AnkRepeat"/>
</dbReference>
<feature type="region of interest" description="Disordered" evidence="1">
    <location>
        <begin position="1"/>
        <end position="32"/>
    </location>
</feature>
<gene>
    <name evidence="2" type="ORF">HK105_208258</name>
</gene>
<dbReference type="Gene3D" id="1.25.40.20">
    <property type="entry name" value="Ankyrin repeat-containing domain"/>
    <property type="match status" value="1"/>
</dbReference>
<reference evidence="2 3" key="1">
    <citation type="submission" date="2023-09" db="EMBL/GenBank/DDBJ databases">
        <title>Pangenome analysis of Batrachochytrium dendrobatidis and related Chytrids.</title>
        <authorList>
            <person name="Yacoub M.N."/>
            <person name="Stajich J.E."/>
            <person name="James T.Y."/>
        </authorList>
    </citation>
    <scope>NUCLEOTIDE SEQUENCE [LARGE SCALE GENOMIC DNA]</scope>
    <source>
        <strain evidence="2 3">JEL0888</strain>
    </source>
</reference>
<proteinExistence type="predicted"/>
<evidence type="ECO:0008006" key="4">
    <source>
        <dbReference type="Google" id="ProtNLM"/>
    </source>
</evidence>